<dbReference type="GO" id="GO:0005634">
    <property type="term" value="C:nucleus"/>
    <property type="evidence" value="ECO:0007669"/>
    <property type="project" value="UniProtKB-SubCell"/>
</dbReference>
<dbReference type="ExpressionAtlas" id="A0A5S9XW58">
    <property type="expression patterns" value="baseline and differential"/>
</dbReference>
<accession>A0A5S9XW58</accession>
<keyword evidence="4 11" id="KW-0175">Coiled coil</keyword>
<evidence type="ECO:0000256" key="11">
    <source>
        <dbReference type="SAM" id="Coils"/>
    </source>
</evidence>
<evidence type="ECO:0000256" key="12">
    <source>
        <dbReference type="SAM" id="MobiDB-lite"/>
    </source>
</evidence>
<dbReference type="Pfam" id="PF00046">
    <property type="entry name" value="Homeodomain"/>
    <property type="match status" value="1"/>
</dbReference>
<keyword evidence="8 9" id="KW-0539">Nucleus</keyword>
<feature type="domain" description="Homeobox" evidence="13">
    <location>
        <begin position="38"/>
        <end position="98"/>
    </location>
</feature>
<dbReference type="Proteomes" id="UP000434276">
    <property type="component" value="Unassembled WGS sequence"/>
</dbReference>
<dbReference type="InterPro" id="IPR057993">
    <property type="entry name" value="HD-Zip_IV_C"/>
</dbReference>
<evidence type="ECO:0000256" key="8">
    <source>
        <dbReference type="ARBA" id="ARBA00023242"/>
    </source>
</evidence>
<keyword evidence="6 9" id="KW-0371">Homeobox</keyword>
<feature type="DNA-binding region" description="Homeobox" evidence="9">
    <location>
        <begin position="40"/>
        <end position="99"/>
    </location>
</feature>
<evidence type="ECO:0000313" key="16">
    <source>
        <dbReference type="Proteomes" id="UP000434276"/>
    </source>
</evidence>
<dbReference type="SUPFAM" id="SSF46689">
    <property type="entry name" value="Homeodomain-like"/>
    <property type="match status" value="1"/>
</dbReference>
<comment type="subcellular location">
    <subcellularLocation>
        <location evidence="1 9 10">Nucleus</location>
    </subcellularLocation>
</comment>
<dbReference type="PROSITE" id="PS50848">
    <property type="entry name" value="START"/>
    <property type="match status" value="1"/>
</dbReference>
<dbReference type="Pfam" id="PF25797">
    <property type="entry name" value="PDF2_C"/>
    <property type="match status" value="1"/>
</dbReference>
<keyword evidence="7" id="KW-0804">Transcription</keyword>
<evidence type="ECO:0000256" key="3">
    <source>
        <dbReference type="ARBA" id="ARBA00023015"/>
    </source>
</evidence>
<evidence type="ECO:0000256" key="4">
    <source>
        <dbReference type="ARBA" id="ARBA00023054"/>
    </source>
</evidence>
<dbReference type="SUPFAM" id="SSF55961">
    <property type="entry name" value="Bet v1-like"/>
    <property type="match status" value="2"/>
</dbReference>
<sequence length="686" mass="76253">MNGQGDLDAVGNIPKPGEAEGDEIDMINDMSGVNDQDGGRMRRTHRRTAYQTQELENFYMENPHPTEEQRYELGQRLNMGVNQVKNWFQNKRNLEKINNDHLENVTLREEHDRLLATQDQLRSAMLRSLCNICGKATNCGDTEYEVQKLMAENANLEREIDQFNSRYLSHPKQRMVSTSEQAPSSSSNPGINATPVLDFSGGTRTSEKETSIFLNLAITALRELITLGEVDCPFWMIDPIVRSKGVSKIYEKYRSSFNNVTKPPGQIVEASRAKGLVPMTCVTLVKTLMDTGKWVNVFAPIVPVASTHKVLSTGSGGTKSGSLQQIQAEFQVISPLVPKRKVTFIRYCKEIRQGLWVVVDVTPTQNPTLLPYGCSKRLPSGLIIDDLSNGYSQVTWIEQAEYNESHIHQLYQPLIGYGIGLGAKRWLATLQRHCESLSTLSSTNLTEISPGLSAKGATEIVKLAQRMTLNYYRGITSPSVDKWQKIQVENVAQNMSFMIRKNVNEPGELTGIVLSASTSVWLPVNQHTLFAFISHLSFRHEWDILTNDTTMEETIRIQKAKRHGNIISLLKIVNNGMLVLQEIWNDASGAMVVYAPVETNSIELVKRGENSDSVKFLPSGFSIVPDGVNGSYHRGNTGGGCLLTFGLQILVGINPTAALIQGTVKSVETLMAHTIVKIKSALDLQT</sequence>
<evidence type="ECO:0000256" key="2">
    <source>
        <dbReference type="ARBA" id="ARBA00006789"/>
    </source>
</evidence>
<organism evidence="15 16">
    <name type="scientific">Arabidopsis thaliana</name>
    <name type="common">Mouse-ear cress</name>
    <dbReference type="NCBI Taxonomy" id="3702"/>
    <lineage>
        <taxon>Eukaryota</taxon>
        <taxon>Viridiplantae</taxon>
        <taxon>Streptophyta</taxon>
        <taxon>Embryophyta</taxon>
        <taxon>Tracheophyta</taxon>
        <taxon>Spermatophyta</taxon>
        <taxon>Magnoliopsida</taxon>
        <taxon>eudicotyledons</taxon>
        <taxon>Gunneridae</taxon>
        <taxon>Pentapetalae</taxon>
        <taxon>rosids</taxon>
        <taxon>malvids</taxon>
        <taxon>Brassicales</taxon>
        <taxon>Brassicaceae</taxon>
        <taxon>Camelineae</taxon>
        <taxon>Arabidopsis</taxon>
    </lineage>
</organism>
<keyword evidence="5 9" id="KW-0238">DNA-binding</keyword>
<dbReference type="Pfam" id="PF01852">
    <property type="entry name" value="START"/>
    <property type="match status" value="1"/>
</dbReference>
<dbReference type="Gene3D" id="1.10.10.60">
    <property type="entry name" value="Homeodomain-like"/>
    <property type="match status" value="1"/>
</dbReference>
<dbReference type="InterPro" id="IPR009057">
    <property type="entry name" value="Homeodomain-like_sf"/>
</dbReference>
<evidence type="ECO:0000256" key="7">
    <source>
        <dbReference type="ARBA" id="ARBA00023163"/>
    </source>
</evidence>
<dbReference type="PANTHER" id="PTHR45654:SF42">
    <property type="entry name" value="HOMEOBOX-LEUCINE ZIPPER PROTEIN HDG6"/>
    <property type="match status" value="1"/>
</dbReference>
<dbReference type="InterPro" id="IPR042160">
    <property type="entry name" value="HD-Zip_IV"/>
</dbReference>
<dbReference type="SMART" id="SM00389">
    <property type="entry name" value="HOX"/>
    <property type="match status" value="1"/>
</dbReference>
<evidence type="ECO:0000256" key="1">
    <source>
        <dbReference type="ARBA" id="ARBA00004123"/>
    </source>
</evidence>
<feature type="domain" description="START" evidence="14">
    <location>
        <begin position="206"/>
        <end position="439"/>
    </location>
</feature>
<dbReference type="PROSITE" id="PS50071">
    <property type="entry name" value="HOMEOBOX_2"/>
    <property type="match status" value="1"/>
</dbReference>
<feature type="region of interest" description="Disordered" evidence="12">
    <location>
        <begin position="173"/>
        <end position="202"/>
    </location>
</feature>
<dbReference type="CDD" id="cd00086">
    <property type="entry name" value="homeodomain"/>
    <property type="match status" value="1"/>
</dbReference>
<dbReference type="KEGG" id="ath:AT4G25530"/>
<dbReference type="CDD" id="cd08875">
    <property type="entry name" value="START_ArGLABRA2_like"/>
    <property type="match status" value="1"/>
</dbReference>
<dbReference type="OMA" id="HMECLPL"/>
<evidence type="ECO:0000313" key="15">
    <source>
        <dbReference type="EMBL" id="CAA0396473.1"/>
    </source>
</evidence>
<feature type="compositionally biased region" description="Polar residues" evidence="12">
    <location>
        <begin position="175"/>
        <end position="191"/>
    </location>
</feature>
<reference evidence="15 16" key="1">
    <citation type="submission" date="2019-12" db="EMBL/GenBank/DDBJ databases">
        <authorList>
            <person name="Jiao W.-B."/>
            <person name="Schneeberger K."/>
        </authorList>
    </citation>
    <scope>NUCLEOTIDE SEQUENCE [LARGE SCALE GENOMIC DNA]</scope>
    <source>
        <strain evidence="16">cv. C24</strain>
    </source>
</reference>
<evidence type="ECO:0000256" key="10">
    <source>
        <dbReference type="RuleBase" id="RU000682"/>
    </source>
</evidence>
<dbReference type="GO" id="GO:0003677">
    <property type="term" value="F:DNA binding"/>
    <property type="evidence" value="ECO:0007669"/>
    <property type="project" value="UniProtKB-UniRule"/>
</dbReference>
<dbReference type="OrthoDB" id="6159439at2759"/>
<keyword evidence="3" id="KW-0805">Transcription regulation</keyword>
<evidence type="ECO:0000256" key="6">
    <source>
        <dbReference type="ARBA" id="ARBA00023155"/>
    </source>
</evidence>
<dbReference type="InterPro" id="IPR002913">
    <property type="entry name" value="START_lipid-bd_dom"/>
</dbReference>
<protein>
    <recommendedName>
        <fullName evidence="17">Homeodomain-containing transcription factor FWA</fullName>
    </recommendedName>
</protein>
<evidence type="ECO:0000256" key="5">
    <source>
        <dbReference type="ARBA" id="ARBA00023125"/>
    </source>
</evidence>
<feature type="region of interest" description="Disordered" evidence="12">
    <location>
        <begin position="1"/>
        <end position="24"/>
    </location>
</feature>
<evidence type="ECO:0000259" key="14">
    <source>
        <dbReference type="PROSITE" id="PS50848"/>
    </source>
</evidence>
<evidence type="ECO:0000256" key="9">
    <source>
        <dbReference type="PROSITE-ProRule" id="PRU00108"/>
    </source>
</evidence>
<dbReference type="InterPro" id="IPR001356">
    <property type="entry name" value="HD"/>
</dbReference>
<comment type="similarity">
    <text evidence="2">Belongs to the HD-ZIP homeobox family. Class IV subfamily.</text>
</comment>
<dbReference type="SMART" id="SM00234">
    <property type="entry name" value="START"/>
    <property type="match status" value="1"/>
</dbReference>
<dbReference type="GO" id="GO:0008289">
    <property type="term" value="F:lipid binding"/>
    <property type="evidence" value="ECO:0007669"/>
    <property type="project" value="InterPro"/>
</dbReference>
<evidence type="ECO:0000259" key="13">
    <source>
        <dbReference type="PROSITE" id="PS50071"/>
    </source>
</evidence>
<dbReference type="EMBL" id="CACSHJ010000095">
    <property type="protein sequence ID" value="CAA0396473.1"/>
    <property type="molecule type" value="Genomic_DNA"/>
</dbReference>
<dbReference type="PANTHER" id="PTHR45654">
    <property type="entry name" value="HOMEOBOX-LEUCINE ZIPPER PROTEIN MERISTEM L1"/>
    <property type="match status" value="1"/>
</dbReference>
<dbReference type="SMR" id="A0A5S9XW58"/>
<gene>
    <name evidence="15" type="ORF">C24_LOCUS19198</name>
</gene>
<proteinExistence type="inferred from homology"/>
<name>A0A5S9XW58_ARATH</name>
<evidence type="ECO:0008006" key="17">
    <source>
        <dbReference type="Google" id="ProtNLM"/>
    </source>
</evidence>
<dbReference type="AlphaFoldDB" id="A0A5S9XW58"/>
<feature type="coiled-coil region" evidence="11">
    <location>
        <begin position="139"/>
        <end position="166"/>
    </location>
</feature>